<keyword evidence="3" id="KW-1185">Reference proteome</keyword>
<organism evidence="2 3">
    <name type="scientific">Crenothrix polyspora</name>
    <dbReference type="NCBI Taxonomy" id="360316"/>
    <lineage>
        <taxon>Bacteria</taxon>
        <taxon>Pseudomonadati</taxon>
        <taxon>Pseudomonadota</taxon>
        <taxon>Gammaproteobacteria</taxon>
        <taxon>Methylococcales</taxon>
        <taxon>Crenotrichaceae</taxon>
        <taxon>Crenothrix</taxon>
    </lineage>
</organism>
<protein>
    <submittedName>
        <fullName evidence="2">Uncharacterized protein</fullName>
    </submittedName>
</protein>
<name>A0A1R4HFH5_9GAMM</name>
<proteinExistence type="predicted"/>
<gene>
    <name evidence="2" type="ORF">CRENPOLYSF2_4230002</name>
</gene>
<dbReference type="Proteomes" id="UP000195442">
    <property type="component" value="Unassembled WGS sequence"/>
</dbReference>
<feature type="region of interest" description="Disordered" evidence="1">
    <location>
        <begin position="1"/>
        <end position="21"/>
    </location>
</feature>
<feature type="compositionally biased region" description="Low complexity" evidence="1">
    <location>
        <begin position="1"/>
        <end position="20"/>
    </location>
</feature>
<dbReference type="AlphaFoldDB" id="A0A1R4HFH5"/>
<evidence type="ECO:0000256" key="1">
    <source>
        <dbReference type="SAM" id="MobiDB-lite"/>
    </source>
</evidence>
<evidence type="ECO:0000313" key="2">
    <source>
        <dbReference type="EMBL" id="SJM94771.1"/>
    </source>
</evidence>
<accession>A0A1R4HFH5</accession>
<sequence>MLLTSSKLTSSTPKLLSNSSVRSQAPSTAGFALSTERVNRYWWSKELAGAGFDPSALPVTIQCQVWPGGITTTLFDNVVHEPAFWTIILAVVFAPSTPSADALNEISARQTGNAINTGNIFAFMKMSSLSFAICYWKTFLT</sequence>
<reference evidence="3" key="1">
    <citation type="submission" date="2017-02" db="EMBL/GenBank/DDBJ databases">
        <authorList>
            <person name="Daims H."/>
        </authorList>
    </citation>
    <scope>NUCLEOTIDE SEQUENCE [LARGE SCALE GENOMIC DNA]</scope>
</reference>
<evidence type="ECO:0000313" key="3">
    <source>
        <dbReference type="Proteomes" id="UP000195442"/>
    </source>
</evidence>
<dbReference type="EMBL" id="FUKJ01000361">
    <property type="protein sequence ID" value="SJM94771.1"/>
    <property type="molecule type" value="Genomic_DNA"/>
</dbReference>